<evidence type="ECO:0000256" key="1">
    <source>
        <dbReference type="SAM" id="MobiDB-lite"/>
    </source>
</evidence>
<reference evidence="2 3" key="1">
    <citation type="submission" date="2012-09" db="EMBL/GenBank/DDBJ databases">
        <title>Genome Sequence of alkane-degrading Bacterium Alcanivorax venustensis ISO4.</title>
        <authorList>
            <person name="Lai Q."/>
            <person name="Shao Z."/>
        </authorList>
    </citation>
    <scope>NUCLEOTIDE SEQUENCE [LARGE SCALE GENOMIC DNA]</scope>
    <source>
        <strain evidence="2 3">ISO4</strain>
    </source>
</reference>
<evidence type="ECO:0000313" key="3">
    <source>
        <dbReference type="Proteomes" id="UP000644441"/>
    </source>
</evidence>
<name>A0ABS0AKA6_9GAMM</name>
<feature type="region of interest" description="Disordered" evidence="1">
    <location>
        <begin position="141"/>
        <end position="173"/>
    </location>
</feature>
<dbReference type="Gene3D" id="3.30.70.270">
    <property type="match status" value="1"/>
</dbReference>
<comment type="caution">
    <text evidence="2">The sequence shown here is derived from an EMBL/GenBank/DDBJ whole genome shotgun (WGS) entry which is preliminary data.</text>
</comment>
<dbReference type="Proteomes" id="UP000644441">
    <property type="component" value="Unassembled WGS sequence"/>
</dbReference>
<evidence type="ECO:0000313" key="2">
    <source>
        <dbReference type="EMBL" id="MBF5054566.1"/>
    </source>
</evidence>
<gene>
    <name evidence="2" type="ORF">ISO4_03168</name>
</gene>
<sequence length="219" mass="24384">MSKQLGGDRLQRLQKQLGQAVQQRTRMEDALIAWQRGYLVLCLPGTRAAGAACVARRLEQWFQKTRFTLDEFTVQLDTAMAVHVANPTPEQSEEQARENVRELLMDTLCLLAAENEHGDGPALSRRALDDSHNAPAINHQAGEAAEAAEESPVNGRPQRRRDDAANGHASPQQLKDLVDQLRDDDTTLVSTLSPALQRLDERTRMLLIDQLLEASLIPH</sequence>
<proteinExistence type="predicted"/>
<accession>A0ABS0AKA6</accession>
<organism evidence="2 3">
    <name type="scientific">Alloalcanivorax venustensis ISO4</name>
    <dbReference type="NCBI Taxonomy" id="1177184"/>
    <lineage>
        <taxon>Bacteria</taxon>
        <taxon>Pseudomonadati</taxon>
        <taxon>Pseudomonadota</taxon>
        <taxon>Gammaproteobacteria</taxon>
        <taxon>Oceanospirillales</taxon>
        <taxon>Alcanivoracaceae</taxon>
        <taxon>Alloalcanivorax</taxon>
    </lineage>
</organism>
<keyword evidence="3" id="KW-1185">Reference proteome</keyword>
<dbReference type="EMBL" id="ARXR01000053">
    <property type="protein sequence ID" value="MBF5054566.1"/>
    <property type="molecule type" value="Genomic_DNA"/>
</dbReference>
<dbReference type="InterPro" id="IPR043128">
    <property type="entry name" value="Rev_trsase/Diguanyl_cyclase"/>
</dbReference>
<protein>
    <submittedName>
        <fullName evidence="2">Uncharacterized protein</fullName>
    </submittedName>
</protein>